<dbReference type="AlphaFoldDB" id="G5SW11"/>
<organism evidence="2 3">
    <name type="scientific">Paraprevotella clara YIT 11840</name>
    <dbReference type="NCBI Taxonomy" id="762968"/>
    <lineage>
        <taxon>Bacteria</taxon>
        <taxon>Pseudomonadati</taxon>
        <taxon>Bacteroidota</taxon>
        <taxon>Bacteroidia</taxon>
        <taxon>Bacteroidales</taxon>
        <taxon>Prevotellaceae</taxon>
        <taxon>Paraprevotella</taxon>
    </lineage>
</organism>
<evidence type="ECO:0000313" key="2">
    <source>
        <dbReference type="EMBL" id="EHG98476.1"/>
    </source>
</evidence>
<evidence type="ECO:0000313" key="3">
    <source>
        <dbReference type="Proteomes" id="UP000003598"/>
    </source>
</evidence>
<evidence type="ECO:0000256" key="1">
    <source>
        <dbReference type="SAM" id="MobiDB-lite"/>
    </source>
</evidence>
<gene>
    <name evidence="2" type="ORF">HMPREF9441_03583</name>
</gene>
<dbReference type="HOGENOM" id="CLU_2772154_0_0_10"/>
<name>G5SW11_9BACT</name>
<sequence length="69" mass="7877">MSDLIKKNLRASRKMKQHFDFGFWDGKTAGKTKKGHPKPVDKPLSWHFPDGKRMNAENCAANDFSLSVE</sequence>
<reference evidence="2 3" key="1">
    <citation type="submission" date="2011-03" db="EMBL/GenBank/DDBJ databases">
        <authorList>
            <person name="Weinstock G."/>
            <person name="Sodergren E."/>
            <person name="Clifton S."/>
            <person name="Fulton L."/>
            <person name="Fulton B."/>
            <person name="Courtney L."/>
            <person name="Fronick C."/>
            <person name="Harrison M."/>
            <person name="Strong C."/>
            <person name="Farmer C."/>
            <person name="Delahaunty K."/>
            <person name="Markovic C."/>
            <person name="Hall O."/>
            <person name="Minx P."/>
            <person name="Tomlinson C."/>
            <person name="Mitreva M."/>
            <person name="Hou S."/>
            <person name="Chen J."/>
            <person name="Wollam A."/>
            <person name="Pepin K.H."/>
            <person name="Johnson M."/>
            <person name="Bhonagiri V."/>
            <person name="Zhang X."/>
            <person name="Suruliraj S."/>
            <person name="Warren W."/>
            <person name="Chinwalla A."/>
            <person name="Mardis E.R."/>
            <person name="Wilson R.K."/>
        </authorList>
    </citation>
    <scope>NUCLEOTIDE SEQUENCE [LARGE SCALE GENOMIC DNA]</scope>
    <source>
        <strain evidence="2 3">YIT 11840</strain>
    </source>
</reference>
<accession>G5SW11</accession>
<keyword evidence="3" id="KW-1185">Reference proteome</keyword>
<dbReference type="EMBL" id="AFFY01000074">
    <property type="protein sequence ID" value="EHG98476.1"/>
    <property type="molecule type" value="Genomic_DNA"/>
</dbReference>
<protein>
    <submittedName>
        <fullName evidence="2">Uncharacterized protein</fullName>
    </submittedName>
</protein>
<dbReference type="Proteomes" id="UP000003598">
    <property type="component" value="Unassembled WGS sequence"/>
</dbReference>
<dbReference type="STRING" id="762968.HMPREF9441_03583"/>
<feature type="region of interest" description="Disordered" evidence="1">
    <location>
        <begin position="30"/>
        <end position="49"/>
    </location>
</feature>
<proteinExistence type="predicted"/>
<comment type="caution">
    <text evidence="2">The sequence shown here is derived from an EMBL/GenBank/DDBJ whole genome shotgun (WGS) entry which is preliminary data.</text>
</comment>